<dbReference type="EMBL" id="LXQA010039025">
    <property type="protein sequence ID" value="MCH98983.1"/>
    <property type="molecule type" value="Genomic_DNA"/>
</dbReference>
<dbReference type="SUPFAM" id="SSF52075">
    <property type="entry name" value="Outer arm dynein light chain 1"/>
    <property type="match status" value="1"/>
</dbReference>
<evidence type="ECO:0000313" key="1">
    <source>
        <dbReference type="EMBL" id="MCH98983.1"/>
    </source>
</evidence>
<dbReference type="InterPro" id="IPR032675">
    <property type="entry name" value="LRR_dom_sf"/>
</dbReference>
<feature type="non-terminal residue" evidence="1">
    <location>
        <position position="101"/>
    </location>
</feature>
<sequence>MIRVIVESVHGDNSFWFGEKEEQSCNISINVNDSNADQTYFPNINILNLASCNLKTFPRFLINQSTLNTLDLSDNQVWPATVMSYVMAMNDDFGDSDDLGA</sequence>
<proteinExistence type="predicted"/>
<comment type="caution">
    <text evidence="1">The sequence shown here is derived from an EMBL/GenBank/DDBJ whole genome shotgun (WGS) entry which is preliminary data.</text>
</comment>
<dbReference type="Proteomes" id="UP000265520">
    <property type="component" value="Unassembled WGS sequence"/>
</dbReference>
<dbReference type="AlphaFoldDB" id="A0A392NHX6"/>
<dbReference type="Gene3D" id="3.80.10.10">
    <property type="entry name" value="Ribonuclease Inhibitor"/>
    <property type="match status" value="1"/>
</dbReference>
<name>A0A392NHX6_9FABA</name>
<keyword evidence="1" id="KW-0675">Receptor</keyword>
<organism evidence="1 2">
    <name type="scientific">Trifolium medium</name>
    <dbReference type="NCBI Taxonomy" id="97028"/>
    <lineage>
        <taxon>Eukaryota</taxon>
        <taxon>Viridiplantae</taxon>
        <taxon>Streptophyta</taxon>
        <taxon>Embryophyta</taxon>
        <taxon>Tracheophyta</taxon>
        <taxon>Spermatophyta</taxon>
        <taxon>Magnoliopsida</taxon>
        <taxon>eudicotyledons</taxon>
        <taxon>Gunneridae</taxon>
        <taxon>Pentapetalae</taxon>
        <taxon>rosids</taxon>
        <taxon>fabids</taxon>
        <taxon>Fabales</taxon>
        <taxon>Fabaceae</taxon>
        <taxon>Papilionoideae</taxon>
        <taxon>50 kb inversion clade</taxon>
        <taxon>NPAAA clade</taxon>
        <taxon>Hologalegina</taxon>
        <taxon>IRL clade</taxon>
        <taxon>Trifolieae</taxon>
        <taxon>Trifolium</taxon>
    </lineage>
</organism>
<reference evidence="1 2" key="1">
    <citation type="journal article" date="2018" name="Front. Plant Sci.">
        <title>Red Clover (Trifolium pratense) and Zigzag Clover (T. medium) - A Picture of Genomic Similarities and Differences.</title>
        <authorList>
            <person name="Dluhosova J."/>
            <person name="Istvanek J."/>
            <person name="Nedelnik J."/>
            <person name="Repkova J."/>
        </authorList>
    </citation>
    <scope>NUCLEOTIDE SEQUENCE [LARGE SCALE GENOMIC DNA]</scope>
    <source>
        <strain evidence="2">cv. 10/8</strain>
        <tissue evidence="1">Leaf</tissue>
    </source>
</reference>
<keyword evidence="1" id="KW-0418">Kinase</keyword>
<evidence type="ECO:0000313" key="2">
    <source>
        <dbReference type="Proteomes" id="UP000265520"/>
    </source>
</evidence>
<dbReference type="GO" id="GO:0016301">
    <property type="term" value="F:kinase activity"/>
    <property type="evidence" value="ECO:0007669"/>
    <property type="project" value="UniProtKB-KW"/>
</dbReference>
<keyword evidence="1" id="KW-0808">Transferase</keyword>
<gene>
    <name evidence="1" type="ORF">A2U01_0019993</name>
</gene>
<accession>A0A392NHX6</accession>
<protein>
    <submittedName>
        <fullName evidence="1">Receptor-like protein kinase</fullName>
    </submittedName>
</protein>
<keyword evidence="2" id="KW-1185">Reference proteome</keyword>